<evidence type="ECO:0000256" key="3">
    <source>
        <dbReference type="RuleBase" id="RU363019"/>
    </source>
</evidence>
<comment type="function">
    <text evidence="3">PPIases accelerate the folding of proteins. It catalyzes the cis-trans isomerization of proline imidic peptide bonds in oligopeptides.</text>
</comment>
<evidence type="ECO:0000313" key="5">
    <source>
        <dbReference type="EMBL" id="MFC3121196.1"/>
    </source>
</evidence>
<dbReference type="SUPFAM" id="SSF50891">
    <property type="entry name" value="Cyclophilin-like"/>
    <property type="match status" value="1"/>
</dbReference>
<dbReference type="InterPro" id="IPR044665">
    <property type="entry name" value="E_coli_cyclophilin_A-like"/>
</dbReference>
<keyword evidence="2 3" id="KW-0413">Isomerase</keyword>
<dbReference type="EMBL" id="JBHRSW010000007">
    <property type="protein sequence ID" value="MFC3121196.1"/>
    <property type="molecule type" value="Genomic_DNA"/>
</dbReference>
<dbReference type="PROSITE" id="PS50072">
    <property type="entry name" value="CSA_PPIASE_2"/>
    <property type="match status" value="1"/>
</dbReference>
<comment type="catalytic activity">
    <reaction evidence="3">
        <text>[protein]-peptidylproline (omega=180) = [protein]-peptidylproline (omega=0)</text>
        <dbReference type="Rhea" id="RHEA:16237"/>
        <dbReference type="Rhea" id="RHEA-COMP:10747"/>
        <dbReference type="Rhea" id="RHEA-COMP:10748"/>
        <dbReference type="ChEBI" id="CHEBI:83833"/>
        <dbReference type="ChEBI" id="CHEBI:83834"/>
        <dbReference type="EC" id="5.2.1.8"/>
    </reaction>
</comment>
<evidence type="ECO:0000259" key="4">
    <source>
        <dbReference type="PROSITE" id="PS50072"/>
    </source>
</evidence>
<dbReference type="Pfam" id="PF00160">
    <property type="entry name" value="Pro_isomerase"/>
    <property type="match status" value="1"/>
</dbReference>
<keyword evidence="6" id="KW-1185">Reference proteome</keyword>
<dbReference type="GO" id="GO:0003755">
    <property type="term" value="F:peptidyl-prolyl cis-trans isomerase activity"/>
    <property type="evidence" value="ECO:0007669"/>
    <property type="project" value="UniProtKB-EC"/>
</dbReference>
<dbReference type="Proteomes" id="UP001595478">
    <property type="component" value="Unassembled WGS sequence"/>
</dbReference>
<organism evidence="5 6">
    <name type="scientific">Agaribacter flavus</name>
    <dbReference type="NCBI Taxonomy" id="1902781"/>
    <lineage>
        <taxon>Bacteria</taxon>
        <taxon>Pseudomonadati</taxon>
        <taxon>Pseudomonadota</taxon>
        <taxon>Gammaproteobacteria</taxon>
        <taxon>Alteromonadales</taxon>
        <taxon>Alteromonadaceae</taxon>
        <taxon>Agaribacter</taxon>
    </lineage>
</organism>
<dbReference type="EC" id="5.2.1.8" evidence="3"/>
<reference evidence="6" key="1">
    <citation type="journal article" date="2019" name="Int. J. Syst. Evol. Microbiol.">
        <title>The Global Catalogue of Microorganisms (GCM) 10K type strain sequencing project: providing services to taxonomists for standard genome sequencing and annotation.</title>
        <authorList>
            <consortium name="The Broad Institute Genomics Platform"/>
            <consortium name="The Broad Institute Genome Sequencing Center for Infectious Disease"/>
            <person name="Wu L."/>
            <person name="Ma J."/>
        </authorList>
    </citation>
    <scope>NUCLEOTIDE SEQUENCE [LARGE SCALE GENOMIC DNA]</scope>
    <source>
        <strain evidence="6">KCTC 52473</strain>
    </source>
</reference>
<comment type="similarity">
    <text evidence="3">Belongs to the cyclophilin-type PPIase family.</text>
</comment>
<proteinExistence type="inferred from homology"/>
<dbReference type="PRINTS" id="PR00153">
    <property type="entry name" value="CSAPPISMRASE"/>
</dbReference>
<evidence type="ECO:0000256" key="2">
    <source>
        <dbReference type="ARBA" id="ARBA00023235"/>
    </source>
</evidence>
<dbReference type="Gene3D" id="2.40.100.10">
    <property type="entry name" value="Cyclophilin-like"/>
    <property type="match status" value="1"/>
</dbReference>
<dbReference type="InterPro" id="IPR002130">
    <property type="entry name" value="Cyclophilin-type_PPIase_dom"/>
</dbReference>
<dbReference type="RefSeq" id="WP_376919333.1">
    <property type="nucleotide sequence ID" value="NZ_JBHRSW010000007.1"/>
</dbReference>
<dbReference type="PANTHER" id="PTHR43246">
    <property type="entry name" value="PEPTIDYL-PROLYL CIS-TRANS ISOMERASE CYP38, CHLOROPLASTIC"/>
    <property type="match status" value="1"/>
</dbReference>
<gene>
    <name evidence="5" type="ORF">ACFOHL_06155</name>
</gene>
<evidence type="ECO:0000313" key="6">
    <source>
        <dbReference type="Proteomes" id="UP001595478"/>
    </source>
</evidence>
<evidence type="ECO:0000256" key="1">
    <source>
        <dbReference type="ARBA" id="ARBA00023110"/>
    </source>
</evidence>
<sequence length="216" mass="24464">MLTKSNLSFFQSLFIVRVVGLLVLSTVVFAASALPSKKQKGAEIQADNYYPRVLFETSMGEITIELDRRKAPITVNNFLRYVNFKEYDNTLFQRIIPNYIVQGGGYTPEFKVKTTFSPIFNESGNGLKNVMYSIAMARKDDPHSAMRQFFFNVNDNTNLDPGRGWGYTVFGQVIEGTDVIDKMAEVETEYHVQSGFRDVPVTPIILHKATILPEIN</sequence>
<keyword evidence="1 3" id="KW-0697">Rotamase</keyword>
<feature type="domain" description="PPIase cyclophilin-type" evidence="4">
    <location>
        <begin position="49"/>
        <end position="211"/>
    </location>
</feature>
<comment type="caution">
    <text evidence="5">The sequence shown here is derived from an EMBL/GenBank/DDBJ whole genome shotgun (WGS) entry which is preliminary data.</text>
</comment>
<name>A0ABV7FRX1_9ALTE</name>
<protein>
    <recommendedName>
        <fullName evidence="3">Peptidyl-prolyl cis-trans isomerase</fullName>
        <shortName evidence="3">PPIase</shortName>
        <ecNumber evidence="3">5.2.1.8</ecNumber>
    </recommendedName>
</protein>
<dbReference type="InterPro" id="IPR029000">
    <property type="entry name" value="Cyclophilin-like_dom_sf"/>
</dbReference>
<accession>A0ABV7FRX1</accession>